<feature type="transmembrane region" description="Helical" evidence="7">
    <location>
        <begin position="60"/>
        <end position="80"/>
    </location>
</feature>
<evidence type="ECO:0000256" key="1">
    <source>
        <dbReference type="ARBA" id="ARBA00004651"/>
    </source>
</evidence>
<keyword evidence="11" id="KW-1185">Reference proteome</keyword>
<dbReference type="InterPro" id="IPR011527">
    <property type="entry name" value="ABC1_TM_dom"/>
</dbReference>
<evidence type="ECO:0000256" key="7">
    <source>
        <dbReference type="SAM" id="Phobius"/>
    </source>
</evidence>
<feature type="domain" description="ABC transporter" evidence="8">
    <location>
        <begin position="340"/>
        <end position="552"/>
    </location>
</feature>
<dbReference type="PROSITE" id="PS50893">
    <property type="entry name" value="ABC_TRANSPORTER_2"/>
    <property type="match status" value="1"/>
</dbReference>
<dbReference type="SMART" id="SM00382">
    <property type="entry name" value="AAA"/>
    <property type="match status" value="1"/>
</dbReference>
<feature type="domain" description="ABC transmembrane type-1" evidence="9">
    <location>
        <begin position="26"/>
        <end position="307"/>
    </location>
</feature>
<dbReference type="InterPro" id="IPR027417">
    <property type="entry name" value="P-loop_NTPase"/>
</dbReference>
<keyword evidence="5 7" id="KW-1133">Transmembrane helix</keyword>
<evidence type="ECO:0000256" key="4">
    <source>
        <dbReference type="ARBA" id="ARBA00022840"/>
    </source>
</evidence>
<evidence type="ECO:0000313" key="11">
    <source>
        <dbReference type="Proteomes" id="UP000734271"/>
    </source>
</evidence>
<dbReference type="Proteomes" id="UP000734271">
    <property type="component" value="Unassembled WGS sequence"/>
</dbReference>
<dbReference type="Gene3D" id="3.40.50.300">
    <property type="entry name" value="P-loop containing nucleotide triphosphate hydrolases"/>
    <property type="match status" value="1"/>
</dbReference>
<organism evidence="10 11">
    <name type="scientific">Anaerococcus murdochii</name>
    <dbReference type="NCBI Taxonomy" id="411577"/>
    <lineage>
        <taxon>Bacteria</taxon>
        <taxon>Bacillati</taxon>
        <taxon>Bacillota</taxon>
        <taxon>Tissierellia</taxon>
        <taxon>Tissierellales</taxon>
        <taxon>Peptoniphilaceae</taxon>
        <taxon>Anaerococcus</taxon>
    </lineage>
</organism>
<dbReference type="Pfam" id="PF00005">
    <property type="entry name" value="ABC_tran"/>
    <property type="match status" value="1"/>
</dbReference>
<dbReference type="Pfam" id="PF00664">
    <property type="entry name" value="ABC_membrane"/>
    <property type="match status" value="1"/>
</dbReference>
<dbReference type="SUPFAM" id="SSF52540">
    <property type="entry name" value="P-loop containing nucleoside triphosphate hydrolases"/>
    <property type="match status" value="1"/>
</dbReference>
<gene>
    <name evidence="10" type="ORF">K8P03_01395</name>
</gene>
<feature type="transmembrane region" description="Helical" evidence="7">
    <location>
        <begin position="250"/>
        <end position="269"/>
    </location>
</feature>
<dbReference type="InterPro" id="IPR003593">
    <property type="entry name" value="AAA+_ATPase"/>
</dbReference>
<name>A0ABS7SWQ0_9FIRM</name>
<keyword evidence="4 10" id="KW-0067">ATP-binding</keyword>
<evidence type="ECO:0000259" key="8">
    <source>
        <dbReference type="PROSITE" id="PS50893"/>
    </source>
</evidence>
<evidence type="ECO:0000256" key="3">
    <source>
        <dbReference type="ARBA" id="ARBA00022741"/>
    </source>
</evidence>
<reference evidence="10 11" key="1">
    <citation type="submission" date="2021-08" db="EMBL/GenBank/DDBJ databases">
        <title>FDA dAtabase for Regulatory Grade micrObial Sequences (FDA-ARGOS): Supporting development and validation of Infectious Disease Dx tests.</title>
        <authorList>
            <person name="Sproer C."/>
            <person name="Gronow S."/>
            <person name="Severitt S."/>
            <person name="Schroder I."/>
            <person name="Tallon L."/>
            <person name="Sadzewicz L."/>
            <person name="Zhao X."/>
            <person name="Boylan J."/>
            <person name="Ott S."/>
            <person name="Bowen H."/>
            <person name="Vavikolanu K."/>
            <person name="Hazen T."/>
            <person name="Aluvathingal J."/>
            <person name="Nadendla S."/>
            <person name="Lowell S."/>
            <person name="Myers T."/>
            <person name="Yan Y."/>
            <person name="Sichtig H."/>
        </authorList>
    </citation>
    <scope>NUCLEOTIDE SEQUENCE [LARGE SCALE GENOMIC DNA]</scope>
    <source>
        <strain evidence="10 11">FDAARGOS_1460</strain>
    </source>
</reference>
<protein>
    <submittedName>
        <fullName evidence="10">ABC transporter ATP-binding protein/permease</fullName>
    </submittedName>
</protein>
<dbReference type="PANTHER" id="PTHR24221:SF653">
    <property type="entry name" value="TRANSPORT ATP-BINDING PROTEIN CYDC"/>
    <property type="match status" value="1"/>
</dbReference>
<feature type="transmembrane region" description="Helical" evidence="7">
    <location>
        <begin position="21"/>
        <end position="48"/>
    </location>
</feature>
<dbReference type="InterPro" id="IPR017871">
    <property type="entry name" value="ABC_transporter-like_CS"/>
</dbReference>
<keyword evidence="2 7" id="KW-0812">Transmembrane</keyword>
<dbReference type="Gene3D" id="1.20.1560.10">
    <property type="entry name" value="ABC transporter type 1, transmembrane domain"/>
    <property type="match status" value="1"/>
</dbReference>
<evidence type="ECO:0000256" key="5">
    <source>
        <dbReference type="ARBA" id="ARBA00022989"/>
    </source>
</evidence>
<dbReference type="EMBL" id="JAIPME010000002">
    <property type="protein sequence ID" value="MBZ2385959.1"/>
    <property type="molecule type" value="Genomic_DNA"/>
</dbReference>
<comment type="caution">
    <text evidence="10">The sequence shown here is derived from an EMBL/GenBank/DDBJ whole genome shotgun (WGS) entry which is preliminary data.</text>
</comment>
<keyword evidence="6 7" id="KW-0472">Membrane</keyword>
<evidence type="ECO:0000259" key="9">
    <source>
        <dbReference type="PROSITE" id="PS50929"/>
    </source>
</evidence>
<feature type="transmembrane region" description="Helical" evidence="7">
    <location>
        <begin position="281"/>
        <end position="301"/>
    </location>
</feature>
<feature type="transmembrane region" description="Helical" evidence="7">
    <location>
        <begin position="133"/>
        <end position="155"/>
    </location>
</feature>
<feature type="transmembrane region" description="Helical" evidence="7">
    <location>
        <begin position="161"/>
        <end position="182"/>
    </location>
</feature>
<proteinExistence type="predicted"/>
<accession>A0ABS7SWQ0</accession>
<dbReference type="InterPro" id="IPR039421">
    <property type="entry name" value="Type_1_exporter"/>
</dbReference>
<dbReference type="GO" id="GO:0005524">
    <property type="term" value="F:ATP binding"/>
    <property type="evidence" value="ECO:0007669"/>
    <property type="project" value="UniProtKB-KW"/>
</dbReference>
<dbReference type="PROSITE" id="PS50929">
    <property type="entry name" value="ABC_TM1F"/>
    <property type="match status" value="1"/>
</dbReference>
<sequence length="552" mass="61379">MKTRRSGLAIMKNMIGLVGELKPVMALAIIIGSLGHLCASFVTILAGYGILSNYQNDGKTIFIIKLMLIFAILRGIFHYIEQYANHFLAFKILAKIRHLVFKKMRSLAPAKLAGKDKGNLISLITSDIELLEVFYAHTISPIGIAITYLIIMEIFLGSFSIYQAILALLAYVAIGLISPMIIGRKNSSLGLDLRNKTGDLNSFVLETIRNMDEVKQFDLKDRQVSILRKKSRKLRTTANKLDQIRAGSEALIGGLILGFSFAMLLLSLLLYKNNIVDLKGFIIPTIAMFSSFGPFVALSNLGNILSHTLASGDRVLDLLEEEPMVRDVLGDDDKEAFESAEIDKISFAYENEKILEDFSLKFDKGKIFGLYGKSGSGKSTLLRLLMRFWDVDQGEIRINNENIKEIPSEKLRKMQSLLGQDTYIFNISLKDNIRLAKLDATDTEIIEAAKKASIHDFISSLKDGYETRAGELGSTLSAGERQRIGIARAFLHDSNLLLFDEPTSNLDILNEASILKSIKKESQDKTVLLVSHSLSSLSIADEKIQIKGKRNS</sequence>
<comment type="subcellular location">
    <subcellularLocation>
        <location evidence="1">Cell membrane</location>
        <topology evidence="1">Multi-pass membrane protein</topology>
    </subcellularLocation>
</comment>
<dbReference type="InterPro" id="IPR036640">
    <property type="entry name" value="ABC1_TM_sf"/>
</dbReference>
<dbReference type="PROSITE" id="PS00211">
    <property type="entry name" value="ABC_TRANSPORTER_1"/>
    <property type="match status" value="1"/>
</dbReference>
<dbReference type="PANTHER" id="PTHR24221">
    <property type="entry name" value="ATP-BINDING CASSETTE SUB-FAMILY B"/>
    <property type="match status" value="1"/>
</dbReference>
<evidence type="ECO:0000256" key="2">
    <source>
        <dbReference type="ARBA" id="ARBA00022692"/>
    </source>
</evidence>
<evidence type="ECO:0000313" key="10">
    <source>
        <dbReference type="EMBL" id="MBZ2385959.1"/>
    </source>
</evidence>
<dbReference type="SUPFAM" id="SSF90123">
    <property type="entry name" value="ABC transporter transmembrane region"/>
    <property type="match status" value="1"/>
</dbReference>
<dbReference type="RefSeq" id="WP_223417772.1">
    <property type="nucleotide sequence ID" value="NZ_JAIPME010000002.1"/>
</dbReference>
<evidence type="ECO:0000256" key="6">
    <source>
        <dbReference type="ARBA" id="ARBA00023136"/>
    </source>
</evidence>
<dbReference type="InterPro" id="IPR003439">
    <property type="entry name" value="ABC_transporter-like_ATP-bd"/>
</dbReference>
<keyword evidence="3" id="KW-0547">Nucleotide-binding</keyword>